<protein>
    <submittedName>
        <fullName evidence="2">Hydrolase</fullName>
    </submittedName>
</protein>
<feature type="region of interest" description="Disordered" evidence="1">
    <location>
        <begin position="249"/>
        <end position="268"/>
    </location>
</feature>
<dbReference type="GO" id="GO:0016787">
    <property type="term" value="F:hydrolase activity"/>
    <property type="evidence" value="ECO:0007669"/>
    <property type="project" value="UniProtKB-KW"/>
</dbReference>
<sequence>MEVIVLNQSKNGSQNISSQFRSDMVMVPEVINEASGIRVFGRTLKSFVFTTDAATILYCNADAVLAVYPFSPHPAIISAVTSVASQPVFAGVGGGTTQGKRSVDIALFAEATGVQGVVVNAPMTAENILDIEHTVDSPIVATVVSPYNDIEARISAGADILNVSGGKETAAIVERIRRDFPDVPIIATGGPNEESIRKVIEAGANAVSWTPPTTGEIFKEKMVKYRKNRREDFLETHDGMTLHEFEEYIEENPGAEKQYSDDASDGYL</sequence>
<dbReference type="SUPFAM" id="SSF51412">
    <property type="entry name" value="Inosine monophosphate dehydrogenase (IMPDH)"/>
    <property type="match status" value="1"/>
</dbReference>
<dbReference type="OrthoDB" id="1092608at2"/>
<reference evidence="2 3" key="1">
    <citation type="submission" date="2017-09" db="EMBL/GenBank/DDBJ databases">
        <title>Bacterial strain isolated from the female urinary microbiota.</title>
        <authorList>
            <person name="Thomas-White K."/>
            <person name="Kumar N."/>
            <person name="Forster S."/>
            <person name="Putonti C."/>
            <person name="Lawley T."/>
            <person name="Wolfe A.J."/>
        </authorList>
    </citation>
    <scope>NUCLEOTIDE SEQUENCE [LARGE SCALE GENOMIC DNA]</scope>
    <source>
        <strain evidence="2 3">UMB0240</strain>
    </source>
</reference>
<dbReference type="AlphaFoldDB" id="A0A2N6UDW2"/>
<dbReference type="Gene3D" id="3.20.20.70">
    <property type="entry name" value="Aldolase class I"/>
    <property type="match status" value="1"/>
</dbReference>
<keyword evidence="3" id="KW-1185">Reference proteome</keyword>
<dbReference type="Proteomes" id="UP000235701">
    <property type="component" value="Unassembled WGS sequence"/>
</dbReference>
<evidence type="ECO:0000313" key="3">
    <source>
        <dbReference type="Proteomes" id="UP000235701"/>
    </source>
</evidence>
<evidence type="ECO:0000313" key="2">
    <source>
        <dbReference type="EMBL" id="PMC79750.1"/>
    </source>
</evidence>
<name>A0A2N6UDW2_9LACT</name>
<comment type="caution">
    <text evidence="2">The sequence shown here is derived from an EMBL/GenBank/DDBJ whole genome shotgun (WGS) entry which is preliminary data.</text>
</comment>
<proteinExistence type="predicted"/>
<dbReference type="EMBL" id="PNHQ01000010">
    <property type="protein sequence ID" value="PMC79750.1"/>
    <property type="molecule type" value="Genomic_DNA"/>
</dbReference>
<accession>A0A2N6UDW2</accession>
<gene>
    <name evidence="2" type="ORF">CJ191_05200</name>
</gene>
<organism evidence="2 3">
    <name type="scientific">Aerococcus viridans</name>
    <dbReference type="NCBI Taxonomy" id="1377"/>
    <lineage>
        <taxon>Bacteria</taxon>
        <taxon>Bacillati</taxon>
        <taxon>Bacillota</taxon>
        <taxon>Bacilli</taxon>
        <taxon>Lactobacillales</taxon>
        <taxon>Aerococcaceae</taxon>
        <taxon>Aerococcus</taxon>
    </lineage>
</organism>
<keyword evidence="2" id="KW-0378">Hydrolase</keyword>
<dbReference type="InterPro" id="IPR013785">
    <property type="entry name" value="Aldolase_TIM"/>
</dbReference>
<evidence type="ECO:0000256" key="1">
    <source>
        <dbReference type="SAM" id="MobiDB-lite"/>
    </source>
</evidence>